<comment type="function">
    <text evidence="9">Involved in degradation of plant cell walls. Hydrolyzes the feruloyl-arabinose ester bond in arabinoxylans, and the feruloyl-galactose ester bond in pectin. Active against paranitrophenyl-acetate, methyl ferulate and wheat arabinoxylan.</text>
</comment>
<sequence length="295" mass="32830">MKLGKFSREAIATFLTIILRDSGRRLARFLWMIYRLFCLFLLTATQAAAVDTCHGDTACDLGDRSYHVLEPDDWDSETPLPVLLHFHGWARQGTVVVNHERIAGATKLRGVLLVAPNGLGKSWDFWTSDTRDVPFADRVLEDVAKRYPIDPERIYVSGYSFGGAMAWRYVCQSGNDTAALMAVAGSIRQTEHCPQAPAEVRHVHGTSDTVMDFPFGPGGDTTYPVALWRQKYGCHNATPGGDWSVVPILTLSRMEWTDCAQGQVVLDTHSGGHFIPHGWIGRQLDELLGREPTYP</sequence>
<dbReference type="Proteomes" id="UP000050783">
    <property type="component" value="Unassembled WGS sequence"/>
</dbReference>
<keyword evidence="7" id="KW-0119">Carbohydrate metabolism</keyword>
<dbReference type="STRING" id="81569.RUM4293_02513"/>
<dbReference type="SUPFAM" id="SSF53474">
    <property type="entry name" value="alpha/beta-Hydrolases"/>
    <property type="match status" value="1"/>
</dbReference>
<proteinExistence type="inferred from homology"/>
<dbReference type="PANTHER" id="PTHR38050">
    <property type="match status" value="1"/>
</dbReference>
<evidence type="ECO:0000313" key="11">
    <source>
        <dbReference type="Proteomes" id="UP000050783"/>
    </source>
</evidence>
<evidence type="ECO:0000256" key="9">
    <source>
        <dbReference type="ARBA" id="ARBA00025250"/>
    </source>
</evidence>
<dbReference type="GO" id="GO:0030600">
    <property type="term" value="F:feruloyl esterase activity"/>
    <property type="evidence" value="ECO:0007669"/>
    <property type="project" value="InterPro"/>
</dbReference>
<dbReference type="PANTHER" id="PTHR38050:SF1">
    <property type="entry name" value="FERULOYL ESTERASE C"/>
    <property type="match status" value="1"/>
</dbReference>
<evidence type="ECO:0000256" key="1">
    <source>
        <dbReference type="ARBA" id="ARBA00004613"/>
    </source>
</evidence>
<accession>A0A0P1EHC6</accession>
<keyword evidence="5" id="KW-0732">Signal</keyword>
<protein>
    <submittedName>
        <fullName evidence="10">Esterase, PHB depolymerase family</fullName>
    </submittedName>
</protein>
<evidence type="ECO:0000256" key="3">
    <source>
        <dbReference type="ARBA" id="ARBA00022525"/>
    </source>
</evidence>
<dbReference type="GO" id="GO:0045493">
    <property type="term" value="P:xylan catabolic process"/>
    <property type="evidence" value="ECO:0007669"/>
    <property type="project" value="UniProtKB-KW"/>
</dbReference>
<organism evidence="10 11">
    <name type="scientific">Ruegeria atlantica</name>
    <dbReference type="NCBI Taxonomy" id="81569"/>
    <lineage>
        <taxon>Bacteria</taxon>
        <taxon>Pseudomonadati</taxon>
        <taxon>Pseudomonadota</taxon>
        <taxon>Alphaproteobacteria</taxon>
        <taxon>Rhodobacterales</taxon>
        <taxon>Roseobacteraceae</taxon>
        <taxon>Ruegeria</taxon>
    </lineage>
</organism>
<keyword evidence="4" id="KW-0858">Xylan degradation</keyword>
<dbReference type="Gene3D" id="3.40.50.1820">
    <property type="entry name" value="alpha/beta hydrolase"/>
    <property type="match status" value="1"/>
</dbReference>
<evidence type="ECO:0000256" key="4">
    <source>
        <dbReference type="ARBA" id="ARBA00022651"/>
    </source>
</evidence>
<name>A0A0P1EHC6_9RHOB</name>
<evidence type="ECO:0000256" key="8">
    <source>
        <dbReference type="ARBA" id="ARBA00023326"/>
    </source>
</evidence>
<dbReference type="InterPro" id="IPR029058">
    <property type="entry name" value="AB_hydrolase_fold"/>
</dbReference>
<evidence type="ECO:0000256" key="6">
    <source>
        <dbReference type="ARBA" id="ARBA00022801"/>
    </source>
</evidence>
<evidence type="ECO:0000256" key="5">
    <source>
        <dbReference type="ARBA" id="ARBA00022729"/>
    </source>
</evidence>
<keyword evidence="8" id="KW-0624">Polysaccharide degradation</keyword>
<dbReference type="AlphaFoldDB" id="A0A0P1EHC6"/>
<keyword evidence="3" id="KW-0964">Secreted</keyword>
<dbReference type="InterPro" id="IPR043595">
    <property type="entry name" value="FaeB/C/D"/>
</dbReference>
<dbReference type="GO" id="GO:0005576">
    <property type="term" value="C:extracellular region"/>
    <property type="evidence" value="ECO:0007669"/>
    <property type="project" value="UniProtKB-SubCell"/>
</dbReference>
<evidence type="ECO:0000256" key="7">
    <source>
        <dbReference type="ARBA" id="ARBA00023277"/>
    </source>
</evidence>
<reference evidence="10 11" key="1">
    <citation type="submission" date="2015-09" db="EMBL/GenBank/DDBJ databases">
        <authorList>
            <consortium name="Swine Surveillance"/>
        </authorList>
    </citation>
    <scope>NUCLEOTIDE SEQUENCE [LARGE SCALE GENOMIC DNA]</scope>
    <source>
        <strain evidence="10 11">CECT 4292</strain>
    </source>
</reference>
<comment type="subcellular location">
    <subcellularLocation>
        <location evidence="1">Secreted</location>
    </subcellularLocation>
</comment>
<evidence type="ECO:0000313" key="10">
    <source>
        <dbReference type="EMBL" id="CUH49459.1"/>
    </source>
</evidence>
<comment type="similarity">
    <text evidence="2">Belongs to the faeC family.</text>
</comment>
<evidence type="ECO:0000256" key="2">
    <source>
        <dbReference type="ARBA" id="ARBA00010278"/>
    </source>
</evidence>
<dbReference type="EMBL" id="CYPU01000068">
    <property type="protein sequence ID" value="CUH49459.1"/>
    <property type="molecule type" value="Genomic_DNA"/>
</dbReference>
<keyword evidence="6" id="KW-0378">Hydrolase</keyword>
<gene>
    <name evidence="10" type="ORF">RUA4292_03655</name>
</gene>